<dbReference type="InterPro" id="IPR003489">
    <property type="entry name" value="RHF/RaiA"/>
</dbReference>
<evidence type="ECO:0000313" key="2">
    <source>
        <dbReference type="Proteomes" id="UP000178583"/>
    </source>
</evidence>
<name>A0A1F5E5Y9_9BACT</name>
<evidence type="ECO:0000313" key="1">
    <source>
        <dbReference type="EMBL" id="OGD62793.1"/>
    </source>
</evidence>
<gene>
    <name evidence="1" type="ORF">A2215_02075</name>
</gene>
<comment type="caution">
    <text evidence="1">The sequence shown here is derived from an EMBL/GenBank/DDBJ whole genome shotgun (WGS) entry which is preliminary data.</text>
</comment>
<dbReference type="Proteomes" id="UP000178583">
    <property type="component" value="Unassembled WGS sequence"/>
</dbReference>
<dbReference type="SUPFAM" id="SSF69754">
    <property type="entry name" value="Ribosome binding protein Y (YfiA homologue)"/>
    <property type="match status" value="1"/>
</dbReference>
<reference evidence="1 2" key="1">
    <citation type="journal article" date="2016" name="Nat. Commun.">
        <title>Thousands of microbial genomes shed light on interconnected biogeochemical processes in an aquifer system.</title>
        <authorList>
            <person name="Anantharaman K."/>
            <person name="Brown C.T."/>
            <person name="Hug L.A."/>
            <person name="Sharon I."/>
            <person name="Castelle C.J."/>
            <person name="Probst A.J."/>
            <person name="Thomas B.C."/>
            <person name="Singh A."/>
            <person name="Wilkins M.J."/>
            <person name="Karaoz U."/>
            <person name="Brodie E.L."/>
            <person name="Williams K.H."/>
            <person name="Hubbard S.S."/>
            <person name="Banfield J.F."/>
        </authorList>
    </citation>
    <scope>NUCLEOTIDE SEQUENCE [LARGE SCALE GENOMIC DNA]</scope>
</reference>
<dbReference type="AlphaFoldDB" id="A0A1F5E5Y9"/>
<dbReference type="Gene3D" id="3.30.160.100">
    <property type="entry name" value="Ribosome hibernation promotion factor-like"/>
    <property type="match status" value="1"/>
</dbReference>
<evidence type="ECO:0008006" key="3">
    <source>
        <dbReference type="Google" id="ProtNLM"/>
    </source>
</evidence>
<proteinExistence type="predicted"/>
<accession>A0A1F5E5Y9</accession>
<organism evidence="1 2">
    <name type="scientific">Candidatus Berkelbacteria bacterium RIFOXYA2_FULL_43_10</name>
    <dbReference type="NCBI Taxonomy" id="1797472"/>
    <lineage>
        <taxon>Bacteria</taxon>
        <taxon>Candidatus Berkelbacteria</taxon>
    </lineage>
</organism>
<sequence>MKINFRAKGVIVTAKQKALMERKLMGLKRYLKDINPVTVDLTLLDESGPEKGGVDQAVHLSVILPEERIFIEEVDDRIMRAFGFAYKTLERRLSRSHKKKVDKIKRGRNPFKDIFGAFGRVGGRLVPRREKKR</sequence>
<dbReference type="EMBL" id="MEZY01000043">
    <property type="protein sequence ID" value="OGD62793.1"/>
    <property type="molecule type" value="Genomic_DNA"/>
</dbReference>
<dbReference type="STRING" id="1797472.A2215_02075"/>
<protein>
    <recommendedName>
        <fullName evidence="3">Ribosomal subunit interface protein</fullName>
    </recommendedName>
</protein>
<dbReference type="Pfam" id="PF02482">
    <property type="entry name" value="Ribosomal_S30AE"/>
    <property type="match status" value="1"/>
</dbReference>
<dbReference type="InterPro" id="IPR036567">
    <property type="entry name" value="RHF-like"/>
</dbReference>